<sequence>MVGVNLMLVSYAPPPPCPFPLYSSEQRNIGPQVYKVCQLSDEDPDTTVTSCFSKVQNAQFSLYLSGQHWLREITFVVALVSVTNFDCLRISESEERTHCAHVQSVLLGV</sequence>
<dbReference type="AlphaFoldDB" id="A0ABD0JKY3"/>
<dbReference type="Proteomes" id="UP001519460">
    <property type="component" value="Unassembled WGS sequence"/>
</dbReference>
<comment type="caution">
    <text evidence="1">The sequence shown here is derived from an EMBL/GenBank/DDBJ whole genome shotgun (WGS) entry which is preliminary data.</text>
</comment>
<accession>A0ABD0JKY3</accession>
<keyword evidence="2" id="KW-1185">Reference proteome</keyword>
<dbReference type="EMBL" id="JACVVK020000401">
    <property type="protein sequence ID" value="KAK7475587.1"/>
    <property type="molecule type" value="Genomic_DNA"/>
</dbReference>
<protein>
    <submittedName>
        <fullName evidence="1">Uncharacterized protein</fullName>
    </submittedName>
</protein>
<evidence type="ECO:0000313" key="1">
    <source>
        <dbReference type="EMBL" id="KAK7475587.1"/>
    </source>
</evidence>
<name>A0ABD0JKY3_9CAEN</name>
<reference evidence="1 2" key="1">
    <citation type="journal article" date="2023" name="Sci. Data">
        <title>Genome assembly of the Korean intertidal mud-creeper Batillaria attramentaria.</title>
        <authorList>
            <person name="Patra A.K."/>
            <person name="Ho P.T."/>
            <person name="Jun S."/>
            <person name="Lee S.J."/>
            <person name="Kim Y."/>
            <person name="Won Y.J."/>
        </authorList>
    </citation>
    <scope>NUCLEOTIDE SEQUENCE [LARGE SCALE GENOMIC DNA]</scope>
    <source>
        <strain evidence="1">Wonlab-2016</strain>
    </source>
</reference>
<organism evidence="1 2">
    <name type="scientific">Batillaria attramentaria</name>
    <dbReference type="NCBI Taxonomy" id="370345"/>
    <lineage>
        <taxon>Eukaryota</taxon>
        <taxon>Metazoa</taxon>
        <taxon>Spiralia</taxon>
        <taxon>Lophotrochozoa</taxon>
        <taxon>Mollusca</taxon>
        <taxon>Gastropoda</taxon>
        <taxon>Caenogastropoda</taxon>
        <taxon>Sorbeoconcha</taxon>
        <taxon>Cerithioidea</taxon>
        <taxon>Batillariidae</taxon>
        <taxon>Batillaria</taxon>
    </lineage>
</organism>
<proteinExistence type="predicted"/>
<evidence type="ECO:0000313" key="2">
    <source>
        <dbReference type="Proteomes" id="UP001519460"/>
    </source>
</evidence>
<gene>
    <name evidence="1" type="ORF">BaRGS_00033176</name>
</gene>